<keyword evidence="2" id="KW-0732">Signal</keyword>
<organism evidence="3 4">
    <name type="scientific">Aspergillus niger ATCC 13496</name>
    <dbReference type="NCBI Taxonomy" id="1353008"/>
    <lineage>
        <taxon>Eukaryota</taxon>
        <taxon>Fungi</taxon>
        <taxon>Dikarya</taxon>
        <taxon>Ascomycota</taxon>
        <taxon>Pezizomycotina</taxon>
        <taxon>Eurotiomycetes</taxon>
        <taxon>Eurotiomycetidae</taxon>
        <taxon>Eurotiales</taxon>
        <taxon>Aspergillaceae</taxon>
        <taxon>Aspergillus</taxon>
        <taxon>Aspergillus subgen. Circumdati</taxon>
    </lineage>
</organism>
<feature type="signal peptide" evidence="2">
    <location>
        <begin position="1"/>
        <end position="19"/>
    </location>
</feature>
<protein>
    <submittedName>
        <fullName evidence="3">Uncharacterized protein</fullName>
    </submittedName>
</protein>
<evidence type="ECO:0000313" key="3">
    <source>
        <dbReference type="EMBL" id="RDH14984.1"/>
    </source>
</evidence>
<sequence>MKQLLLFLGFLALFTLSSAVSVAFNCDNSHVGNVCLNMGFGTPNCTNVEYTKRGPARWDIEVEGRGGFHNLDSGMEIGEVVYRTGLGNGTVFDDGGSGDSEGEGGDRDGDGDAFEDVIQVEEDRVVGVAEGWEGGEGVFLD</sequence>
<accession>A0A370BHC6</accession>
<dbReference type="VEuPathDB" id="FungiDB:M747DRAFT_310427"/>
<dbReference type="Proteomes" id="UP000253845">
    <property type="component" value="Unassembled WGS sequence"/>
</dbReference>
<evidence type="ECO:0000256" key="1">
    <source>
        <dbReference type="SAM" id="MobiDB-lite"/>
    </source>
</evidence>
<evidence type="ECO:0000256" key="2">
    <source>
        <dbReference type="SAM" id="SignalP"/>
    </source>
</evidence>
<reference evidence="3 4" key="1">
    <citation type="submission" date="2018-07" db="EMBL/GenBank/DDBJ databases">
        <title>Section-level genome sequencing of Aspergillus section Nigri to investigate inter- and intra-species variation.</title>
        <authorList>
            <consortium name="DOE Joint Genome Institute"/>
            <person name="Vesth T.C."/>
            <person name="Nybo J.L."/>
            <person name="Theobald S."/>
            <person name="Frisvad J.C."/>
            <person name="Larsen T.O."/>
            <person name="Nielsen K.F."/>
            <person name="Hoof J.B."/>
            <person name="Brandl J."/>
            <person name="Salamov A."/>
            <person name="Riley R."/>
            <person name="Gladden J.M."/>
            <person name="Phatale P."/>
            <person name="Nielsen M.T."/>
            <person name="Lyhne E.K."/>
            <person name="Kogle M.E."/>
            <person name="Strasser K."/>
            <person name="McDonnell E."/>
            <person name="Barry K."/>
            <person name="Clum A."/>
            <person name="Chen C."/>
            <person name="Nolan M."/>
            <person name="Sandor L."/>
            <person name="Kuo A."/>
            <person name="Lipzen A."/>
            <person name="Hainaut M."/>
            <person name="Drula E."/>
            <person name="Tsang A."/>
            <person name="Magnuson J.K."/>
            <person name="Henrissat B."/>
            <person name="Wiebenga A."/>
            <person name="Simmons B.A."/>
            <person name="Makela M.R."/>
            <person name="De vries R.P."/>
            <person name="Grigoriev I.V."/>
            <person name="Mortensen U.H."/>
            <person name="Baker S.E."/>
            <person name="Andersen M.R."/>
        </authorList>
    </citation>
    <scope>NUCLEOTIDE SEQUENCE [LARGE SCALE GENOMIC DNA]</scope>
    <source>
        <strain evidence="3 4">ATCC 13496</strain>
    </source>
</reference>
<proteinExistence type="predicted"/>
<evidence type="ECO:0000313" key="4">
    <source>
        <dbReference type="Proteomes" id="UP000253845"/>
    </source>
</evidence>
<dbReference type="EMBL" id="KZ851955">
    <property type="protein sequence ID" value="RDH14984.1"/>
    <property type="molecule type" value="Genomic_DNA"/>
</dbReference>
<name>A0A370BHC6_ASPNG</name>
<feature type="chain" id="PRO_5017043270" evidence="2">
    <location>
        <begin position="20"/>
        <end position="141"/>
    </location>
</feature>
<gene>
    <name evidence="3" type="ORF">M747DRAFT_310427</name>
</gene>
<feature type="region of interest" description="Disordered" evidence="1">
    <location>
        <begin position="91"/>
        <end position="113"/>
    </location>
</feature>
<dbReference type="AlphaFoldDB" id="A0A370BHC6"/>